<name>A0A4R2N580_9BURK</name>
<gene>
    <name evidence="3" type="ORF">EV674_12236</name>
</gene>
<evidence type="ECO:0000313" key="3">
    <source>
        <dbReference type="EMBL" id="TCP15965.1"/>
    </source>
</evidence>
<dbReference type="Proteomes" id="UP000295182">
    <property type="component" value="Unassembled WGS sequence"/>
</dbReference>
<feature type="compositionally biased region" description="Low complexity" evidence="2">
    <location>
        <begin position="136"/>
        <end position="146"/>
    </location>
</feature>
<sequence length="724" mass="80802">MPFFAPVCRDFAGRMFDAAQFSDEVHDRYGLRIPRLAVLGLAEQLERDGLLKSVLGHATREVYKYPSAGEVSAEEVPAVTEDEIEEVLADFVTTCRTDEILESLDDEALHVGFLDRLLNTESMRLLSRKESKSGTKRTSTTLTRKTAAPDGAEHRELRLDFHVAQFLLDLKLKKPDLFNRASDIAFANMAAEALACFREPPSAAASLAGFSVYLDSPLLLDILGVNPEYEDYGNELLHMIHAEGANPMVFDDAIAEAESVVAARVAAARSGSTQPVKPSSSVSTYVLNAILNQVGARAAQRCIASKADPKLDLIRRSRETYGSIQVAMDTQMAAWQNEDARTHDQRSVWSMLRIRDVTTLRTKIREGQSIFVTRNPVLVSIANKAWRTWLHEAVNHSRDTAERWAPIAMSDKQLAGYLWLRNSGAGNGTMSRARLLAHCSAAIRPRQDVKNRAYDLVLELHGKQQADTVSALLEDRDGERALMRATRADPEDVTPERLGHIIEQVKLGAGEFAAAHVREQERAVAEAKQAEYDAELARFKQSAADESAKAGAQTEALAQELAQEALQRVQAESRAKAVQQELELIRRQRREAAERKFCQAFDSAHRAYKRSRWEVFVLYGALYYYGLVAIEGTPQIALVLALTMAGFWYFPKYFDTSLQRHARWFMTQELKSLEAMLPSTVKPDFEKPFWAKEWLATIAHGSADETLAPSSTQAHYEEAVSTTV</sequence>
<comment type="caution">
    <text evidence="3">The sequence shown here is derived from an EMBL/GenBank/DDBJ whole genome shotgun (WGS) entry which is preliminary data.</text>
</comment>
<organism evidence="3 4">
    <name type="scientific">Simplicispira metamorpha</name>
    <dbReference type="NCBI Taxonomy" id="80881"/>
    <lineage>
        <taxon>Bacteria</taxon>
        <taxon>Pseudomonadati</taxon>
        <taxon>Pseudomonadota</taxon>
        <taxon>Betaproteobacteria</taxon>
        <taxon>Burkholderiales</taxon>
        <taxon>Comamonadaceae</taxon>
        <taxon>Simplicispira</taxon>
    </lineage>
</organism>
<proteinExistence type="predicted"/>
<dbReference type="EMBL" id="SLXH01000022">
    <property type="protein sequence ID" value="TCP15965.1"/>
    <property type="molecule type" value="Genomic_DNA"/>
</dbReference>
<dbReference type="AlphaFoldDB" id="A0A4R2N580"/>
<feature type="region of interest" description="Disordered" evidence="2">
    <location>
        <begin position="128"/>
        <end position="151"/>
    </location>
</feature>
<keyword evidence="4" id="KW-1185">Reference proteome</keyword>
<feature type="coiled-coil region" evidence="1">
    <location>
        <begin position="561"/>
        <end position="595"/>
    </location>
</feature>
<reference evidence="3 4" key="1">
    <citation type="submission" date="2019-03" db="EMBL/GenBank/DDBJ databases">
        <title>Genomic Encyclopedia of Type Strains, Phase IV (KMG-IV): sequencing the most valuable type-strain genomes for metagenomic binning, comparative biology and taxonomic classification.</title>
        <authorList>
            <person name="Goeker M."/>
        </authorList>
    </citation>
    <scope>NUCLEOTIDE SEQUENCE [LARGE SCALE GENOMIC DNA]</scope>
    <source>
        <strain evidence="3 4">DSM 1837</strain>
    </source>
</reference>
<evidence type="ECO:0000313" key="4">
    <source>
        <dbReference type="Proteomes" id="UP000295182"/>
    </source>
</evidence>
<evidence type="ECO:0000256" key="2">
    <source>
        <dbReference type="SAM" id="MobiDB-lite"/>
    </source>
</evidence>
<evidence type="ECO:0000256" key="1">
    <source>
        <dbReference type="SAM" id="Coils"/>
    </source>
</evidence>
<keyword evidence="1" id="KW-0175">Coiled coil</keyword>
<accession>A0A4R2N580</accession>
<protein>
    <submittedName>
        <fullName evidence="3">Uncharacterized protein</fullName>
    </submittedName>
</protein>